<keyword evidence="2" id="KW-0597">Phosphoprotein</keyword>
<dbReference type="GO" id="GO:0005524">
    <property type="term" value="F:ATP binding"/>
    <property type="evidence" value="ECO:0007669"/>
    <property type="project" value="InterPro"/>
</dbReference>
<reference evidence="9 10" key="1">
    <citation type="submission" date="2020-08" db="EMBL/GenBank/DDBJ databases">
        <title>Genomic Encyclopedia of Type Strains, Phase IV (KMG-IV): sequencing the most valuable type-strain genomes for metagenomic binning, comparative biology and taxonomic classification.</title>
        <authorList>
            <person name="Goeker M."/>
        </authorList>
    </citation>
    <scope>NUCLEOTIDE SEQUENCE [LARGE SCALE GENOMIC DNA]</scope>
    <source>
        <strain evidence="9 10">DSM 102850</strain>
    </source>
</reference>
<evidence type="ECO:0000313" key="10">
    <source>
        <dbReference type="Proteomes" id="UP000563524"/>
    </source>
</evidence>
<evidence type="ECO:0000313" key="9">
    <source>
        <dbReference type="EMBL" id="MBB4659106.1"/>
    </source>
</evidence>
<gene>
    <name evidence="9" type="ORF">GGQ59_001631</name>
</gene>
<dbReference type="InterPro" id="IPR014774">
    <property type="entry name" value="KaiC-like_dom"/>
</dbReference>
<evidence type="ECO:0000256" key="6">
    <source>
        <dbReference type="ARBA" id="ARBA00022801"/>
    </source>
</evidence>
<dbReference type="GO" id="GO:0016787">
    <property type="term" value="F:hydrolase activity"/>
    <property type="evidence" value="ECO:0007669"/>
    <property type="project" value="UniProtKB-KW"/>
</dbReference>
<evidence type="ECO:0000256" key="4">
    <source>
        <dbReference type="ARBA" id="ARBA00022737"/>
    </source>
</evidence>
<evidence type="ECO:0000256" key="7">
    <source>
        <dbReference type="SAM" id="MobiDB-lite"/>
    </source>
</evidence>
<keyword evidence="5" id="KW-0418">Kinase</keyword>
<evidence type="ECO:0000256" key="2">
    <source>
        <dbReference type="ARBA" id="ARBA00022553"/>
    </source>
</evidence>
<protein>
    <recommendedName>
        <fullName evidence="1">non-specific serine/threonine protein kinase</fullName>
        <ecNumber evidence="1">2.7.11.1</ecNumber>
    </recommendedName>
</protein>
<dbReference type="EMBL" id="JACHOB010000003">
    <property type="protein sequence ID" value="MBB4659106.1"/>
    <property type="molecule type" value="Genomic_DNA"/>
</dbReference>
<dbReference type="EC" id="2.7.11.1" evidence="1"/>
<keyword evidence="10" id="KW-1185">Reference proteome</keyword>
<dbReference type="SMART" id="SM00382">
    <property type="entry name" value="AAA"/>
    <property type="match status" value="2"/>
</dbReference>
<dbReference type="InterPro" id="IPR030665">
    <property type="entry name" value="KaiC"/>
</dbReference>
<feature type="region of interest" description="Disordered" evidence="7">
    <location>
        <begin position="489"/>
        <end position="508"/>
    </location>
</feature>
<sequence length="508" mass="55733">MLRGDAVAHDQTRQSERRCSTGVEGLDDILGGGLQCEHTFLLEGHPGTGKTTIALDFLLAGAREGERGLYITLSETEAELRASAAAHGWTLPEEITVFELVPPESLLDADQQQSLLYSSDLELGETTRMIFDAIDRVKPDRIVLDSLSEIRLLAESSLRYRRQVLALKHDFAKRGVTVLMLDDMTSTTKDKTVHSVVHGVIGLEELAPDYGGERRRLRIHKMRGQTYRGGYHDFSIKTGGVAVFPRLVAAEHKTSFERGTLTTGITELDALTGGGIQQGSSALILGPSGAGKSVFVLQFVAAAAARGERVAMFVFDEELELLLNRSDDLGFDLRRYAEEGTALIEQVDAAESSPGEFAHRVARAVIETGAKTVVIDSLNGYMAAMPEERALLLHVHELLQYLNRQGATTFLTLAQRGMVDDMRSPIDLTYLADTAILLRFFEAMGHVRRAVSIMKKRTGAHEDTIREFKIGGGGLTLGEPLEHFQGVLRGTPQYHGQDGPLLRQDEPE</sequence>
<dbReference type="PROSITE" id="PS51146">
    <property type="entry name" value="KAIC"/>
    <property type="match status" value="2"/>
</dbReference>
<accession>A0A840I267</accession>
<dbReference type="Pfam" id="PF06745">
    <property type="entry name" value="ATPase"/>
    <property type="match status" value="2"/>
</dbReference>
<evidence type="ECO:0000256" key="1">
    <source>
        <dbReference type="ARBA" id="ARBA00012513"/>
    </source>
</evidence>
<name>A0A840I267_9PROT</name>
<keyword evidence="4" id="KW-0677">Repeat</keyword>
<evidence type="ECO:0000256" key="5">
    <source>
        <dbReference type="ARBA" id="ARBA00022777"/>
    </source>
</evidence>
<dbReference type="PANTHER" id="PTHR42926:SF1">
    <property type="entry name" value="CIRCADIAN CLOCK OSCILLATOR PROTEIN KAIC 1"/>
    <property type="match status" value="1"/>
</dbReference>
<dbReference type="InterPro" id="IPR051347">
    <property type="entry name" value="Circadian_clock_KaiC-rel"/>
</dbReference>
<dbReference type="PANTHER" id="PTHR42926">
    <property type="match status" value="1"/>
</dbReference>
<keyword evidence="6" id="KW-0378">Hydrolase</keyword>
<dbReference type="CDD" id="cd19488">
    <property type="entry name" value="KaiC-like_N"/>
    <property type="match status" value="1"/>
</dbReference>
<dbReference type="GO" id="GO:0004674">
    <property type="term" value="F:protein serine/threonine kinase activity"/>
    <property type="evidence" value="ECO:0007669"/>
    <property type="project" value="UniProtKB-EC"/>
</dbReference>
<evidence type="ECO:0000256" key="3">
    <source>
        <dbReference type="ARBA" id="ARBA00022679"/>
    </source>
</evidence>
<organism evidence="9 10">
    <name type="scientific">Parvularcula dongshanensis</name>
    <dbReference type="NCBI Taxonomy" id="1173995"/>
    <lineage>
        <taxon>Bacteria</taxon>
        <taxon>Pseudomonadati</taxon>
        <taxon>Pseudomonadota</taxon>
        <taxon>Alphaproteobacteria</taxon>
        <taxon>Parvularculales</taxon>
        <taxon>Parvularculaceae</taxon>
        <taxon>Parvularcula</taxon>
    </lineage>
</organism>
<feature type="domain" description="KaiC" evidence="8">
    <location>
        <begin position="17"/>
        <end position="257"/>
    </location>
</feature>
<feature type="domain" description="KaiC" evidence="8">
    <location>
        <begin position="259"/>
        <end position="491"/>
    </location>
</feature>
<keyword evidence="3" id="KW-0808">Transferase</keyword>
<comment type="caution">
    <text evidence="9">The sequence shown here is derived from an EMBL/GenBank/DDBJ whole genome shotgun (WGS) entry which is preliminary data.</text>
</comment>
<dbReference type="PIRSF" id="PIRSF039117">
    <property type="entry name" value="KaiC"/>
    <property type="match status" value="1"/>
</dbReference>
<dbReference type="AlphaFoldDB" id="A0A840I267"/>
<dbReference type="SUPFAM" id="SSF52540">
    <property type="entry name" value="P-loop containing nucleoside triphosphate hydrolases"/>
    <property type="match status" value="2"/>
</dbReference>
<dbReference type="Proteomes" id="UP000563524">
    <property type="component" value="Unassembled WGS sequence"/>
</dbReference>
<dbReference type="InterPro" id="IPR027417">
    <property type="entry name" value="P-loop_NTPase"/>
</dbReference>
<proteinExistence type="predicted"/>
<dbReference type="InterPro" id="IPR010624">
    <property type="entry name" value="KaiC_dom"/>
</dbReference>
<dbReference type="Gene3D" id="3.40.50.300">
    <property type="entry name" value="P-loop containing nucleotide triphosphate hydrolases"/>
    <property type="match status" value="2"/>
</dbReference>
<evidence type="ECO:0000259" key="8">
    <source>
        <dbReference type="PROSITE" id="PS51146"/>
    </source>
</evidence>
<dbReference type="InterPro" id="IPR003593">
    <property type="entry name" value="AAA+_ATPase"/>
</dbReference>